<organism evidence="1 2">
    <name type="scientific">Ruegeria marisflavi</name>
    <dbReference type="NCBI Taxonomy" id="2984152"/>
    <lineage>
        <taxon>Bacteria</taxon>
        <taxon>Pseudomonadati</taxon>
        <taxon>Pseudomonadota</taxon>
        <taxon>Alphaproteobacteria</taxon>
        <taxon>Rhodobacterales</taxon>
        <taxon>Roseobacteraceae</taxon>
        <taxon>Ruegeria</taxon>
    </lineage>
</organism>
<protein>
    <submittedName>
        <fullName evidence="1">Ornithine cyclodeaminase family protein</fullName>
    </submittedName>
</protein>
<evidence type="ECO:0000313" key="2">
    <source>
        <dbReference type="Proteomes" id="UP001321014"/>
    </source>
</evidence>
<dbReference type="InterPro" id="IPR036291">
    <property type="entry name" value="NAD(P)-bd_dom_sf"/>
</dbReference>
<sequence length="315" mass="33336">MKIISAEEIRQHLSMRDAIEVVAQTMIRVSQGKANLPLRTVMDIDGTNRLGVMPGALTDPVTYGVKVLSLFPGNPSKGLSSHIGAVLLFDPETGRPSVSMDADAITAIRTAAATAVATRALARSDARVLALIGTGEQAESHIAALTLVRQISEIRIAGRMPDRAAAFANRMSVHYPDIAFTPAPDAEQAVRGADIVCTLTSSASVVLHGDWLGPGTHVNAVGASIPSMQEIDEALLLKSEVFTDYRPSAFAQAREIILALETGAMTRDHVRGEIGEVLAGTVSGRSGPDAITLYRSLGIAAQDLACADHVWREVQ</sequence>
<dbReference type="SUPFAM" id="SSF51735">
    <property type="entry name" value="NAD(P)-binding Rossmann-fold domains"/>
    <property type="match status" value="1"/>
</dbReference>
<reference evidence="1 2" key="1">
    <citation type="submission" date="2022-10" db="EMBL/GenBank/DDBJ databases">
        <title>Ruegeria sp. nov., isolated from ocean surface water.</title>
        <authorList>
            <person name="He W."/>
            <person name="Wang L."/>
            <person name="Zhang D.-F."/>
        </authorList>
    </citation>
    <scope>NUCLEOTIDE SEQUENCE [LARGE SCALE GENOMIC DNA]</scope>
    <source>
        <strain evidence="1 2">WL0004</strain>
    </source>
</reference>
<dbReference type="Gene3D" id="3.30.1780.10">
    <property type="entry name" value="ornithine cyclodeaminase, domain 1"/>
    <property type="match status" value="1"/>
</dbReference>
<dbReference type="EMBL" id="JAOVQN010000001">
    <property type="protein sequence ID" value="MCU9836483.1"/>
    <property type="molecule type" value="Genomic_DNA"/>
</dbReference>
<proteinExistence type="predicted"/>
<dbReference type="InterPro" id="IPR023401">
    <property type="entry name" value="ODC_N"/>
</dbReference>
<accession>A0ABT2WLD8</accession>
<dbReference type="PANTHER" id="PTHR13812">
    <property type="entry name" value="KETIMINE REDUCTASE MU-CRYSTALLIN"/>
    <property type="match status" value="1"/>
</dbReference>
<dbReference type="Proteomes" id="UP001321014">
    <property type="component" value="Unassembled WGS sequence"/>
</dbReference>
<gene>
    <name evidence="1" type="ORF">OEZ49_01760</name>
</gene>
<evidence type="ECO:0000313" key="1">
    <source>
        <dbReference type="EMBL" id="MCU9836483.1"/>
    </source>
</evidence>
<comment type="caution">
    <text evidence="1">The sequence shown here is derived from an EMBL/GenBank/DDBJ whole genome shotgun (WGS) entry which is preliminary data.</text>
</comment>
<keyword evidence="2" id="KW-1185">Reference proteome</keyword>
<dbReference type="PANTHER" id="PTHR13812:SF19">
    <property type="entry name" value="KETIMINE REDUCTASE MU-CRYSTALLIN"/>
    <property type="match status" value="1"/>
</dbReference>
<dbReference type="InterPro" id="IPR003462">
    <property type="entry name" value="ODC_Mu_crystall"/>
</dbReference>
<name>A0ABT2WLD8_9RHOB</name>
<dbReference type="Gene3D" id="3.40.50.720">
    <property type="entry name" value="NAD(P)-binding Rossmann-like Domain"/>
    <property type="match status" value="1"/>
</dbReference>
<dbReference type="Pfam" id="PF02423">
    <property type="entry name" value="OCD_Mu_crystall"/>
    <property type="match status" value="1"/>
</dbReference>
<dbReference type="RefSeq" id="WP_263386713.1">
    <property type="nucleotide sequence ID" value="NZ_JAOVQN010000001.1"/>
</dbReference>
<dbReference type="PIRSF" id="PIRSF001439">
    <property type="entry name" value="CryM"/>
    <property type="match status" value="1"/>
</dbReference>